<evidence type="ECO:0000313" key="6">
    <source>
        <dbReference type="EMBL" id="RYU94994.1"/>
    </source>
</evidence>
<keyword evidence="1" id="KW-0677">Repeat</keyword>
<dbReference type="AlphaFoldDB" id="A0A4Q5LYU8"/>
<feature type="transmembrane region" description="Helical" evidence="5">
    <location>
        <begin position="170"/>
        <end position="186"/>
    </location>
</feature>
<sequence>MAKHKSQPKQGIRREVVQNPASSKTIETPASSSNFSIDEKWIPAILSVLVFVSYIPVWQNSFVWDDKPYIPINDIVKNFDIKGIFSEYVVGNYHPLTVLSLAIEYALVKEQTWLYHLDNLILHILNSWLVFRLIQKLNSSFLVSLVTAVLFAIHPLHVESVAWAAERKDVLYTLFLLLSLWYYIQFDETGNKVHYGVSVLLFIASCMSKGMAVVLPAILIITDYCFLKKPIGVKMLVNKIPYFIITFIFAYLATHAQKDAGADASSVIGSAYTTGERILLTAYAFCFYWVKTLLPYNLYPFYPYPNKATGSIPAIYSLALLGTLILIGGIIWFGRKDKRIWWAGAFFLIAISTVLQILPVGSALVADRYYYLSSIGPLFLIGLLVNKFYASAKGVLVGFIIVTLLLCGMTFVQTGKWKNELLLFTDADKAFPNDAMILSNLGWYYLDHKDFQTAKQYLMRADDGGFKNADVCRTIGSMFLDEGDNATALKYFQKATQYLPKSNRTNWLLATVYYRMGDYKNANYYYKITLDNELANAEYWTSYGLSLMASKKFEEARKAFKKSMSIKPDYWDAYLNHAFSYRQEGNFNQEIKELDELIVKAPTYLPAYKNLGVTYVDLKLDDKAVEYWSRAAVRDSTGDFEYNIGINYVNRGDIETAKQWYIKSASEGNLNAKNILKNNGVPGY</sequence>
<dbReference type="SUPFAM" id="SSF48452">
    <property type="entry name" value="TPR-like"/>
    <property type="match status" value="1"/>
</dbReference>
<feature type="transmembrane region" description="Helical" evidence="5">
    <location>
        <begin position="277"/>
        <end position="294"/>
    </location>
</feature>
<dbReference type="SMART" id="SM00028">
    <property type="entry name" value="TPR"/>
    <property type="match status" value="4"/>
</dbReference>
<dbReference type="OrthoDB" id="127293at2"/>
<keyword evidence="2 3" id="KW-0802">TPR repeat</keyword>
<feature type="transmembrane region" description="Helical" evidence="5">
    <location>
        <begin position="340"/>
        <end position="358"/>
    </location>
</feature>
<comment type="caution">
    <text evidence="6">The sequence shown here is derived from an EMBL/GenBank/DDBJ whole genome shotgun (WGS) entry which is preliminary data.</text>
</comment>
<dbReference type="PANTHER" id="PTHR44227">
    <property type="match status" value="1"/>
</dbReference>
<keyword evidence="7" id="KW-1185">Reference proteome</keyword>
<feature type="transmembrane region" description="Helical" evidence="5">
    <location>
        <begin position="314"/>
        <end position="333"/>
    </location>
</feature>
<evidence type="ECO:0000256" key="4">
    <source>
        <dbReference type="SAM" id="MobiDB-lite"/>
    </source>
</evidence>
<dbReference type="InterPro" id="IPR011990">
    <property type="entry name" value="TPR-like_helical_dom_sf"/>
</dbReference>
<name>A0A4Q5LYU8_9BACT</name>
<dbReference type="Pfam" id="PF12895">
    <property type="entry name" value="ANAPC3"/>
    <property type="match status" value="1"/>
</dbReference>
<keyword evidence="5" id="KW-1133">Transmembrane helix</keyword>
<evidence type="ECO:0000256" key="5">
    <source>
        <dbReference type="SAM" id="Phobius"/>
    </source>
</evidence>
<evidence type="ECO:0000256" key="1">
    <source>
        <dbReference type="ARBA" id="ARBA00022737"/>
    </source>
</evidence>
<feature type="transmembrane region" description="Helical" evidence="5">
    <location>
        <begin position="395"/>
        <end position="412"/>
    </location>
</feature>
<protein>
    <submittedName>
        <fullName evidence="6">Uncharacterized protein</fullName>
    </submittedName>
</protein>
<evidence type="ECO:0000256" key="3">
    <source>
        <dbReference type="PROSITE-ProRule" id="PRU00339"/>
    </source>
</evidence>
<feature type="compositionally biased region" description="Polar residues" evidence="4">
    <location>
        <begin position="19"/>
        <end position="31"/>
    </location>
</feature>
<feature type="repeat" description="TPR" evidence="3">
    <location>
        <begin position="469"/>
        <end position="502"/>
    </location>
</feature>
<proteinExistence type="predicted"/>
<feature type="transmembrane region" description="Helical" evidence="5">
    <location>
        <begin position="240"/>
        <end position="256"/>
    </location>
</feature>
<feature type="transmembrane region" description="Helical" evidence="5">
    <location>
        <begin position="141"/>
        <end position="158"/>
    </location>
</feature>
<feature type="repeat" description="TPR" evidence="3">
    <location>
        <begin position="537"/>
        <end position="570"/>
    </location>
</feature>
<dbReference type="InterPro" id="IPR052346">
    <property type="entry name" value="O-mannosyl-transferase_TMTC"/>
</dbReference>
<dbReference type="RefSeq" id="WP_130021608.1">
    <property type="nucleotide sequence ID" value="NZ_SEWF01000019.1"/>
</dbReference>
<organism evidence="6 7">
    <name type="scientific">Emticicia agri</name>
    <dbReference type="NCBI Taxonomy" id="2492393"/>
    <lineage>
        <taxon>Bacteria</taxon>
        <taxon>Pseudomonadati</taxon>
        <taxon>Bacteroidota</taxon>
        <taxon>Cytophagia</taxon>
        <taxon>Cytophagales</taxon>
        <taxon>Leadbetterellaceae</taxon>
        <taxon>Emticicia</taxon>
    </lineage>
</organism>
<dbReference type="InterPro" id="IPR019734">
    <property type="entry name" value="TPR_rpt"/>
</dbReference>
<feature type="transmembrane region" description="Helical" evidence="5">
    <location>
        <begin position="370"/>
        <end position="388"/>
    </location>
</feature>
<dbReference type="PANTHER" id="PTHR44227:SF3">
    <property type="entry name" value="PROTEIN O-MANNOSYL-TRANSFERASE TMTC4"/>
    <property type="match status" value="1"/>
</dbReference>
<dbReference type="Gene3D" id="1.25.40.10">
    <property type="entry name" value="Tetratricopeptide repeat domain"/>
    <property type="match status" value="2"/>
</dbReference>
<feature type="region of interest" description="Disordered" evidence="4">
    <location>
        <begin position="1"/>
        <end position="31"/>
    </location>
</feature>
<accession>A0A4Q5LYU8</accession>
<evidence type="ECO:0000313" key="7">
    <source>
        <dbReference type="Proteomes" id="UP000293162"/>
    </source>
</evidence>
<gene>
    <name evidence="6" type="ORF">EWM59_14010</name>
</gene>
<feature type="transmembrane region" description="Helical" evidence="5">
    <location>
        <begin position="198"/>
        <end position="220"/>
    </location>
</feature>
<dbReference type="PROSITE" id="PS50005">
    <property type="entry name" value="TPR"/>
    <property type="match status" value="2"/>
</dbReference>
<keyword evidence="5" id="KW-0812">Transmembrane</keyword>
<keyword evidence="5" id="KW-0472">Membrane</keyword>
<dbReference type="Proteomes" id="UP000293162">
    <property type="component" value="Unassembled WGS sequence"/>
</dbReference>
<dbReference type="EMBL" id="SEWF01000019">
    <property type="protein sequence ID" value="RYU94994.1"/>
    <property type="molecule type" value="Genomic_DNA"/>
</dbReference>
<reference evidence="6 7" key="1">
    <citation type="submission" date="2019-02" db="EMBL/GenBank/DDBJ databases">
        <title>Bacterial novel species Emticicia sp. 17J42-9 isolated from soil.</title>
        <authorList>
            <person name="Jung H.-Y."/>
        </authorList>
    </citation>
    <scope>NUCLEOTIDE SEQUENCE [LARGE SCALE GENOMIC DNA]</scope>
    <source>
        <strain evidence="6 7">17J42-9</strain>
    </source>
</reference>
<evidence type="ECO:0000256" key="2">
    <source>
        <dbReference type="ARBA" id="ARBA00022803"/>
    </source>
</evidence>